<feature type="region of interest" description="Disordered" evidence="1">
    <location>
        <begin position="1796"/>
        <end position="1832"/>
    </location>
</feature>
<organism evidence="2 3">
    <name type="scientific">Lepisosteus oculatus</name>
    <name type="common">Spotted gar</name>
    <dbReference type="NCBI Taxonomy" id="7918"/>
    <lineage>
        <taxon>Eukaryota</taxon>
        <taxon>Metazoa</taxon>
        <taxon>Chordata</taxon>
        <taxon>Craniata</taxon>
        <taxon>Vertebrata</taxon>
        <taxon>Euteleostomi</taxon>
        <taxon>Actinopterygii</taxon>
        <taxon>Neopterygii</taxon>
        <taxon>Holostei</taxon>
        <taxon>Semionotiformes</taxon>
        <taxon>Lepisosteidae</taxon>
        <taxon>Lepisosteus</taxon>
    </lineage>
</organism>
<dbReference type="PANTHER" id="PTHR21963">
    <property type="entry name" value="PF6"/>
    <property type="match status" value="1"/>
</dbReference>
<evidence type="ECO:0000313" key="3">
    <source>
        <dbReference type="Proteomes" id="UP000018468"/>
    </source>
</evidence>
<feature type="compositionally biased region" description="Basic and acidic residues" evidence="1">
    <location>
        <begin position="160"/>
        <end position="179"/>
    </location>
</feature>
<feature type="region of interest" description="Disordered" evidence="1">
    <location>
        <begin position="1080"/>
        <end position="1165"/>
    </location>
</feature>
<feature type="region of interest" description="Disordered" evidence="1">
    <location>
        <begin position="805"/>
        <end position="944"/>
    </location>
</feature>
<feature type="compositionally biased region" description="Basic and acidic residues" evidence="1">
    <location>
        <begin position="898"/>
        <end position="907"/>
    </location>
</feature>
<dbReference type="EMBL" id="AHAT01003669">
    <property type="status" value="NOT_ANNOTATED_CDS"/>
    <property type="molecule type" value="Genomic_DNA"/>
</dbReference>
<feature type="region of interest" description="Disordered" evidence="1">
    <location>
        <begin position="1661"/>
        <end position="1680"/>
    </location>
</feature>
<reference evidence="2" key="3">
    <citation type="submission" date="2025-09" db="UniProtKB">
        <authorList>
            <consortium name="Ensembl"/>
        </authorList>
    </citation>
    <scope>IDENTIFICATION</scope>
</reference>
<dbReference type="Ensembl" id="ENSLOCT00000013574.1">
    <property type="protein sequence ID" value="ENSLOCP00000013545.1"/>
    <property type="gene ID" value="ENSLOCG00000011031.1"/>
</dbReference>
<feature type="compositionally biased region" description="Basic and acidic residues" evidence="1">
    <location>
        <begin position="1813"/>
        <end position="1823"/>
    </location>
</feature>
<feature type="compositionally biased region" description="Basic residues" evidence="1">
    <location>
        <begin position="1102"/>
        <end position="1119"/>
    </location>
</feature>
<feature type="compositionally biased region" description="Polar residues" evidence="1">
    <location>
        <begin position="840"/>
        <end position="860"/>
    </location>
</feature>
<dbReference type="EMBL" id="AHAT01003667">
    <property type="status" value="NOT_ANNOTATED_CDS"/>
    <property type="molecule type" value="Genomic_DNA"/>
</dbReference>
<dbReference type="GO" id="GO:1904158">
    <property type="term" value="P:axonemal central apparatus assembly"/>
    <property type="evidence" value="ECO:0000318"/>
    <property type="project" value="GO_Central"/>
</dbReference>
<feature type="compositionally biased region" description="Pro residues" evidence="1">
    <location>
        <begin position="1266"/>
        <end position="1276"/>
    </location>
</feature>
<feature type="compositionally biased region" description="Acidic residues" evidence="1">
    <location>
        <begin position="1555"/>
        <end position="1564"/>
    </location>
</feature>
<name>W5MYT6_LEPOC</name>
<feature type="compositionally biased region" description="Low complexity" evidence="1">
    <location>
        <begin position="805"/>
        <end position="824"/>
    </location>
</feature>
<reference evidence="3" key="1">
    <citation type="submission" date="2011-12" db="EMBL/GenBank/DDBJ databases">
        <title>The Draft Genome of Lepisosteus oculatus.</title>
        <authorList>
            <consortium name="The Broad Institute Genome Assembly &amp; Analysis Group"/>
            <consortium name="Computational R&amp;D Group"/>
            <consortium name="and Sequencing Platform"/>
            <person name="Di Palma F."/>
            <person name="Alfoldi J."/>
            <person name="Johnson J."/>
            <person name="Berlin A."/>
            <person name="Gnerre S."/>
            <person name="Jaffe D."/>
            <person name="MacCallum I."/>
            <person name="Young S."/>
            <person name="Walker B.J."/>
            <person name="Lander E.S."/>
            <person name="Lindblad-Toh K."/>
        </authorList>
    </citation>
    <scope>NUCLEOTIDE SEQUENCE [LARGE SCALE GENOMIC DNA]</scope>
</reference>
<feature type="compositionally biased region" description="Basic and acidic residues" evidence="1">
    <location>
        <begin position="1277"/>
        <end position="1301"/>
    </location>
</feature>
<dbReference type="InParanoid" id="W5MYT6"/>
<dbReference type="PANTHER" id="PTHR21963:SF1">
    <property type="entry name" value="SPERM-ASSOCIATED ANTIGEN 17"/>
    <property type="match status" value="1"/>
</dbReference>
<feature type="compositionally biased region" description="Basic and acidic residues" evidence="1">
    <location>
        <begin position="141"/>
        <end position="152"/>
    </location>
</feature>
<dbReference type="STRING" id="7918.ENSLOCP00000013545"/>
<dbReference type="OMA" id="TILRPYK"/>
<dbReference type="Bgee" id="ENSLOCG00000011031">
    <property type="expression patterns" value="Expressed in testis and 9 other cell types or tissues"/>
</dbReference>
<dbReference type="GeneTree" id="ENSGT00390000013693"/>
<dbReference type="eggNOG" id="ENOG502QSCB">
    <property type="taxonomic scope" value="Eukaryota"/>
</dbReference>
<proteinExistence type="predicted"/>
<evidence type="ECO:0000256" key="1">
    <source>
        <dbReference type="SAM" id="MobiDB-lite"/>
    </source>
</evidence>
<dbReference type="HOGENOM" id="CLU_001433_0_0_1"/>
<dbReference type="GO" id="GO:0005576">
    <property type="term" value="C:extracellular region"/>
    <property type="evidence" value="ECO:0007669"/>
    <property type="project" value="GOC"/>
</dbReference>
<protein>
    <submittedName>
        <fullName evidence="2">Sperm associated antigen 17</fullName>
    </submittedName>
</protein>
<dbReference type="EMBL" id="AHAT01003670">
    <property type="status" value="NOT_ANNOTATED_CDS"/>
    <property type="molecule type" value="Genomic_DNA"/>
</dbReference>
<feature type="compositionally biased region" description="Low complexity" evidence="1">
    <location>
        <begin position="1082"/>
        <end position="1100"/>
    </location>
</feature>
<feature type="region of interest" description="Disordered" evidence="1">
    <location>
        <begin position="1548"/>
        <end position="1578"/>
    </location>
</feature>
<keyword evidence="3" id="KW-1185">Reference proteome</keyword>
<accession>W5MYT6</accession>
<dbReference type="EMBL" id="AHAT01003668">
    <property type="status" value="NOT_ANNOTATED_CDS"/>
    <property type="molecule type" value="Genomic_DNA"/>
</dbReference>
<feature type="region of interest" description="Disordered" evidence="1">
    <location>
        <begin position="1257"/>
        <end position="1315"/>
    </location>
</feature>
<feature type="compositionally biased region" description="Basic and acidic residues" evidence="1">
    <location>
        <begin position="193"/>
        <end position="204"/>
    </location>
</feature>
<dbReference type="GO" id="GO:0003351">
    <property type="term" value="P:epithelial cilium movement involved in extracellular fluid movement"/>
    <property type="evidence" value="ECO:0000318"/>
    <property type="project" value="GO_Central"/>
</dbReference>
<dbReference type="Proteomes" id="UP000018468">
    <property type="component" value="Linkage group LG17"/>
</dbReference>
<sequence>LMPKRVKSSSSSAGAAAGVNKAWEPALIAAPFQEESWRADVSFVVGGSAEDEEHIKALVMAAGVPLRKLFSVVTWDGLMDKINELGVAKAKKPKDVPMFSEVTESAKCLLSAGDELPAHLIGKLLKFQLLAAKHADLQRRAAEQKAAEDKAKPKTGGPPAKEKADNKTPVKGDKAKKGPEPPPPVKETKLKRRGEEDDTNKYIDDEPDDGPEHYVLIVGFCQPQLVAILDELGVHVSNVIKVTSESYDTSKAPEESLALQECAPPAAAPDAQDLKKKKDLEMFWKYLEPILNSGKPQSKLFEVARLQYVVKDAILPQDRSNKEMMLEFGTLLFEDIACLIYDSLDWRRQHLNYLNNMKLINVPAVAKGNGQTEQISAADFQIAITTAQTPTTRKKPVQDELPQPIQGLPLLPQLFSQQKNTDSPVLTTDVDMRYYNDLLGLIPPESVSVPLILHCMLEQVTATENDVLPLSERAPEPHPDELDDSIANCMLSTVLSLSISEEEKKKLLKDFNIQERHLNRKKRVRPLLLNCHDERALRLHHLNSDEIFDPVKAEEQMFKKMPASKFLNVPQPSSEKPWSTRIQELIYFCTDESLSWPEVERAFNQFVFEGMKLTGVDERGCLVETGVGNPGALPWADPVSFAKQMRKQMTENKVHFGNDDPEPETFLKNKQSKQNITFDACKNEELEERCQSIRTDIEEIQKAQIRSLRDWYFAEHYEPNVFLQVLQNASQTYGCTDMYHRMQDNSLFLVFHNPMNQQRQSREFWDMALHSDVGFRNYLENVADSICDWVREEEVKRRASLCLRAADSQASQPPAAGAARSRSATPKKKVKPPSPKKTGRSPSRSLSKTENTTEPQSARNPYTREGSLKAWKEEQERLKEEESAKKEKKEKGGKKKADRSESADSKRAPSSPKKSSRDRRKEEPVKTPEPAAAQEPDTAADLPPERAYKFTGYNMGDNLIQVSGQVQSLFPSDGGRIRVESTRFVQGISLIEVNVIKDKHHFFIHVTDPKKDLEDKQKPETKNEAVFAHKEECPKQKKRVSKFGSFSAMLENGMHLSFSNYGSSGGGRDDKDPQLESVLDIPSVSTPSPVPSTSVSPSTPGKRAKSPRAKSGRSPKGSRARGGATPPLPVEDRPRQEDTADGLKLGVDVEPPATESLSGESADLPPFQPLSVSAPNGLVVKFFSEMSAGLRADSLQESHKILVRQSFPIPHSHLYRDQMSELSLIREVSRVITSQGAVIKYMRNGSAEVLFADGTVSKSSNSGPIYKPPPDSPPPRGPEEETPVKKESKEQKPEVKEVADKKGKHTQKTSTAALKTELNEASVLDQKAEVGCSVESPEETWVTTTPSGLRVATEGNRSIEMKHALAYKATDPVTGAVMITRDDKVVTVLERDGTVIVEHADGTRITTLDQDVEIPVTDDHQETGEDVPTISKKAKHIWIECLGFATVILNCDDCTSTAVFGDGTKITAHPQGSYKVLPSSTGCLSIYPDGQAVYSSKPDCDVTLAPIGTNLELQSGSYIMRHTTDVICEVMDPEGNLFQVMVDGQTSTVISSTEDGTEEEEGPESSEPRQDCKQHSPSRRAFNRDRFFIAHADGSGTELLRSRDVEAALSEAYSDPSTAVLKEPLSELAGVLGLTILRPGPEGAWSRWLVRSEGDIVPPNLKSRKWNDFPSREKKKSGPPFGTSLGKGLYLNEISVSAPSAPVFKCPEVIEIRHLIQYDPMSSTLRRKMELRLKSVIQHVCNPGDKKKSIKNSQKHSHREVDNLIKLKLNYYRVNFFTCITNSDCVPPDIAALYTQAISGPPEPPLEPVQSKRSQEDWDRDSFDTQQAGSQTGVCVGRQTRAAQVMQRGRGTFSDQNVNQNLPNLSADKMAALEETLETEAANFLRNLNTSVPSLLSHTVQSTLFPLRDKIISQLILFGVHLDYTIVRLKCTSACYPCCKSVLKSTGKQCRQEVLEEKKCREALRKRIIPPYFASEFGKAFLLTQVPDMESLSRELPPFPKTETTTESVNEMPNAATAVNGCGFCFVTLEARRPVIPTAEGSVPRNLALEGMIHTMYIIRYRNRNNWKNSVVKTHYSHDVLVLELDLAGNPRRERVKLPSSIRGRKPGGLPHQKFTAVEDPVRRKVRTVSVAGPQASGTLQCVRRGFELFPAEVDFGVLREGCTYSVSVALRNVGIDSCRFSVKQPPPATGLRVIYTPGPVSLPNSLILHVSLYKSYCLQATAYLSSNAPSFG</sequence>
<feature type="region of interest" description="Disordered" evidence="1">
    <location>
        <begin position="141"/>
        <end position="208"/>
    </location>
</feature>
<dbReference type="InterPro" id="IPR026173">
    <property type="entry name" value="SPAG17"/>
</dbReference>
<reference evidence="2" key="2">
    <citation type="submission" date="2025-08" db="UniProtKB">
        <authorList>
            <consortium name="Ensembl"/>
        </authorList>
    </citation>
    <scope>IDENTIFICATION</scope>
</reference>
<dbReference type="Gene3D" id="2.60.450.20">
    <property type="match status" value="1"/>
</dbReference>
<feature type="compositionally biased region" description="Basic and acidic residues" evidence="1">
    <location>
        <begin position="866"/>
        <end position="890"/>
    </location>
</feature>
<evidence type="ECO:0000313" key="2">
    <source>
        <dbReference type="Ensembl" id="ENSLOCP00000013545.1"/>
    </source>
</evidence>
<dbReference type="GO" id="GO:1990716">
    <property type="term" value="C:axonemal central apparatus"/>
    <property type="evidence" value="ECO:0000318"/>
    <property type="project" value="GO_Central"/>
</dbReference>
<dbReference type="InterPro" id="IPR047002">
    <property type="entry name" value="Tcp10_C_sf"/>
</dbReference>